<dbReference type="RefSeq" id="WP_070352317.1">
    <property type="nucleotide sequence ID" value="NZ_CP043474.1"/>
</dbReference>
<evidence type="ECO:0000313" key="1">
    <source>
        <dbReference type="EMBL" id="OFJ54637.1"/>
    </source>
</evidence>
<organism evidence="1 2">
    <name type="scientific">Mycolicibacterium grossiae</name>
    <dbReference type="NCBI Taxonomy" id="1552759"/>
    <lineage>
        <taxon>Bacteria</taxon>
        <taxon>Bacillati</taxon>
        <taxon>Actinomycetota</taxon>
        <taxon>Actinomycetes</taxon>
        <taxon>Mycobacteriales</taxon>
        <taxon>Mycobacteriaceae</taxon>
        <taxon>Mycolicibacterium</taxon>
    </lineage>
</organism>
<dbReference type="EMBL" id="MCHX01000011">
    <property type="protein sequence ID" value="OFJ54637.1"/>
    <property type="molecule type" value="Genomic_DNA"/>
</dbReference>
<protein>
    <submittedName>
        <fullName evidence="1">Uncharacterized protein</fullName>
    </submittedName>
</protein>
<proteinExistence type="predicted"/>
<reference evidence="1 2" key="1">
    <citation type="submission" date="2016-09" db="EMBL/GenBank/DDBJ databases">
        <title>genome sequence of Mycobacterium sp. 739 SCH.</title>
        <authorList>
            <person name="Greninger A.L."/>
            <person name="Qin X."/>
            <person name="Jerome K."/>
            <person name="Vora S."/>
            <person name="Quinn K."/>
        </authorList>
    </citation>
    <scope>NUCLEOTIDE SEQUENCE [LARGE SCALE GENOMIC DNA]</scope>
    <source>
        <strain evidence="1 2">SCH</strain>
    </source>
</reference>
<evidence type="ECO:0000313" key="2">
    <source>
        <dbReference type="Proteomes" id="UP000178953"/>
    </source>
</evidence>
<dbReference type="OrthoDB" id="4457510at2"/>
<comment type="caution">
    <text evidence="1">The sequence shown here is derived from an EMBL/GenBank/DDBJ whole genome shotgun (WGS) entry which is preliminary data.</text>
</comment>
<dbReference type="AlphaFoldDB" id="A0A1E8Q818"/>
<gene>
    <name evidence="1" type="ORF">BEL07_06605</name>
</gene>
<dbReference type="Proteomes" id="UP000178953">
    <property type="component" value="Unassembled WGS sequence"/>
</dbReference>
<accession>A0A1E8Q818</accession>
<keyword evidence="2" id="KW-1185">Reference proteome</keyword>
<name>A0A1E8Q818_9MYCO</name>
<sequence>MKTRSTEAHVTPAALVSHTIVRVQGVQDGDITVSHACSPSARLRMQWGCLLFTMLSAQATQGVLEGFCAARAAMALIPRHIPAPAPTTAEPFAVPTVAIDWMRRPAYAVVPRQELSRDRTRQIRWLDLHLGPVTFQILDQDGAVSAVDLLTKAHRTAAQVFLDGPDFAADPHDRDYAPPKM</sequence>